<keyword evidence="2" id="KW-1185">Reference proteome</keyword>
<name>A0A6A6GI92_9PEZI</name>
<gene>
    <name evidence="1" type="ORF">BDZ85DRAFT_257428</name>
</gene>
<dbReference type="EMBL" id="ML992503">
    <property type="protein sequence ID" value="KAF2225391.1"/>
    <property type="molecule type" value="Genomic_DNA"/>
</dbReference>
<reference evidence="2" key="1">
    <citation type="journal article" date="2020" name="Stud. Mycol.">
        <title>101 Dothideomycetes genomes: A test case for predicting lifestyles and emergence of pathogens.</title>
        <authorList>
            <person name="Haridas S."/>
            <person name="Albert R."/>
            <person name="Binder M."/>
            <person name="Bloem J."/>
            <person name="LaButti K."/>
            <person name="Salamov A."/>
            <person name="Andreopoulos B."/>
            <person name="Baker S."/>
            <person name="Barry K."/>
            <person name="Bills G."/>
            <person name="Bluhm B."/>
            <person name="Cannon C."/>
            <person name="Castanera R."/>
            <person name="Culley D."/>
            <person name="Daum C."/>
            <person name="Ezra D."/>
            <person name="Gonzalez J."/>
            <person name="Henrissat B."/>
            <person name="Kuo A."/>
            <person name="Liang C."/>
            <person name="Lipzen A."/>
            <person name="Lutzoni F."/>
            <person name="Magnuson J."/>
            <person name="Mondo S."/>
            <person name="Nolan M."/>
            <person name="Ohm R."/>
            <person name="Pangilinan J."/>
            <person name="Park H.-J."/>
            <person name="Ramirez L."/>
            <person name="Alfaro M."/>
            <person name="Sun H."/>
            <person name="Tritt A."/>
            <person name="Yoshinaga Y."/>
            <person name="Zwiers L.-H."/>
            <person name="Turgeon B."/>
            <person name="Goodwin S."/>
            <person name="Spatafora J."/>
            <person name="Crous P."/>
            <person name="Grigoriev I."/>
        </authorList>
    </citation>
    <scope>NUCLEOTIDE SEQUENCE [LARGE SCALE GENOMIC DNA]</scope>
    <source>
        <strain evidence="2">CECT 20119</strain>
    </source>
</reference>
<evidence type="ECO:0000313" key="2">
    <source>
        <dbReference type="Proteomes" id="UP000799538"/>
    </source>
</evidence>
<protein>
    <submittedName>
        <fullName evidence="1">Uncharacterized protein</fullName>
    </submittedName>
</protein>
<accession>A0A6A6GI92</accession>
<organism evidence="1 2">
    <name type="scientific">Elsinoe ampelina</name>
    <dbReference type="NCBI Taxonomy" id="302913"/>
    <lineage>
        <taxon>Eukaryota</taxon>
        <taxon>Fungi</taxon>
        <taxon>Dikarya</taxon>
        <taxon>Ascomycota</taxon>
        <taxon>Pezizomycotina</taxon>
        <taxon>Dothideomycetes</taxon>
        <taxon>Dothideomycetidae</taxon>
        <taxon>Myriangiales</taxon>
        <taxon>Elsinoaceae</taxon>
        <taxon>Elsinoe</taxon>
    </lineage>
</organism>
<evidence type="ECO:0000313" key="1">
    <source>
        <dbReference type="EMBL" id="KAF2225391.1"/>
    </source>
</evidence>
<dbReference type="AlphaFoldDB" id="A0A6A6GI92"/>
<sequence length="91" mass="10515">MWQAQASRWRQLLTLSTTSFSSQFHQIPPQRPWLCTLTCAGESHSMSSLDLYACNCATIRSKRQHSICETRYTRHTMSGDGTNARSEWLLY</sequence>
<dbReference type="Proteomes" id="UP000799538">
    <property type="component" value="Unassembled WGS sequence"/>
</dbReference>
<proteinExistence type="predicted"/>